<feature type="domain" description="GGDEF" evidence="3">
    <location>
        <begin position="419"/>
        <end position="554"/>
    </location>
</feature>
<dbReference type="SMART" id="SM00052">
    <property type="entry name" value="EAL"/>
    <property type="match status" value="1"/>
</dbReference>
<accession>A0A521G318</accession>
<keyword evidence="5" id="KW-1185">Reference proteome</keyword>
<dbReference type="EMBL" id="NQJD01000007">
    <property type="protein sequence ID" value="TAA75429.1"/>
    <property type="molecule type" value="Genomic_DNA"/>
</dbReference>
<dbReference type="PROSITE" id="PS50887">
    <property type="entry name" value="GGDEF"/>
    <property type="match status" value="1"/>
</dbReference>
<name>A0A521G318_9BACT</name>
<dbReference type="PANTHER" id="PTHR44757:SF2">
    <property type="entry name" value="BIOFILM ARCHITECTURE MAINTENANCE PROTEIN MBAA"/>
    <property type="match status" value="1"/>
</dbReference>
<sequence>MILFCEECGQRNSITLSPALIETNSFTCQFCRFKSPFPFLDKNKNSTSASAVISWQPEELRLPPSSEQQETVFQLTFVIDGVEEPQLTVEPFRQFSRLISVIKTGPVCFTVTVKPVSRSKGLAPGHSVPAVIFCEEHIMSWGTISIGREQQEEVAPSENDSIKPTVAVPPVELKIDEKKSEAPKPEPEVHEEEEQLTPLDEETGDVAAEPDVGVEILHQQLMQYKSQLHQARTASFRMQKELSIRRQVMDSQSCGILFISVEQKILYANPVFLNRCDCTLNAVQTKRLDQLIELTEPNQSLEEALQEAEEKGSWQGKAALLQGAQDEQKCELQPSALSITRSEGDEEGREKGYICLLFPKDNESALQRCTFPPATAASAKENQRTGSLGIDALTGLADRPSFQQYLEDSISLLGKESEGGIALLYVDLDHFKRINRIFGPGFGDKILCSVATILKKCADDAGADLVARLSGDEFAIVLPPPASRERAKKLAEKIMQRFRTPVNNEARAILIRPSIGFSVYPEDGGSPLEILRNADTAMEAAKGEGGNRICSWDSGMKIQAAESLYLENDLRKAVADNELINYYQPQVSLTNGSICGMEALARWVHPVKGMISPAAFIPIAENTGLIEKLGLDLVRKACAQGKKWRDMGFKKFIMAVNLSGRLLRRRDLYHQIMSCIESTGYPPEALEVEFTEGVLIENMEFTVDLINKLREQGVKTAIDDFGTGYSSFSYLQHLRVDKIKIDRSFITNVTTNKTDAAITLGIISIAKNLGFKVIAEGIETEEHLFFLQKSRCDEGQGYLFSMPISEKDMTSLLLRDSSVALSHKRMIDKFYSVLATDKRK</sequence>
<dbReference type="PANTHER" id="PTHR44757">
    <property type="entry name" value="DIGUANYLATE CYCLASE DGCP"/>
    <property type="match status" value="1"/>
</dbReference>
<dbReference type="AlphaFoldDB" id="A0A521G318"/>
<gene>
    <name evidence="4" type="ORF">CDV28_10776</name>
</gene>
<dbReference type="Gene3D" id="3.30.70.270">
    <property type="match status" value="1"/>
</dbReference>
<dbReference type="Pfam" id="PF00563">
    <property type="entry name" value="EAL"/>
    <property type="match status" value="1"/>
</dbReference>
<dbReference type="InterPro" id="IPR035919">
    <property type="entry name" value="EAL_sf"/>
</dbReference>
<dbReference type="Proteomes" id="UP000316238">
    <property type="component" value="Unassembled WGS sequence"/>
</dbReference>
<dbReference type="InterPro" id="IPR000160">
    <property type="entry name" value="GGDEF_dom"/>
</dbReference>
<dbReference type="CDD" id="cd01948">
    <property type="entry name" value="EAL"/>
    <property type="match status" value="1"/>
</dbReference>
<protein>
    <submittedName>
        <fullName evidence="4">Diguanylate cyclase (GGDEF) domain-containing protein</fullName>
    </submittedName>
</protein>
<evidence type="ECO:0000256" key="1">
    <source>
        <dbReference type="SAM" id="MobiDB-lite"/>
    </source>
</evidence>
<dbReference type="Gene3D" id="3.20.20.450">
    <property type="entry name" value="EAL domain"/>
    <property type="match status" value="1"/>
</dbReference>
<dbReference type="NCBIfam" id="TIGR00254">
    <property type="entry name" value="GGDEF"/>
    <property type="match status" value="1"/>
</dbReference>
<dbReference type="SUPFAM" id="SSF55073">
    <property type="entry name" value="Nucleotide cyclase"/>
    <property type="match status" value="1"/>
</dbReference>
<dbReference type="CDD" id="cd01949">
    <property type="entry name" value="GGDEF"/>
    <property type="match status" value="1"/>
</dbReference>
<dbReference type="Pfam" id="PF00990">
    <property type="entry name" value="GGDEF"/>
    <property type="match status" value="1"/>
</dbReference>
<comment type="caution">
    <text evidence="4">The sequence shown here is derived from an EMBL/GenBank/DDBJ whole genome shotgun (WGS) entry which is preliminary data.</text>
</comment>
<feature type="region of interest" description="Disordered" evidence="1">
    <location>
        <begin position="173"/>
        <end position="200"/>
    </location>
</feature>
<feature type="compositionally biased region" description="Basic and acidic residues" evidence="1">
    <location>
        <begin position="173"/>
        <end position="188"/>
    </location>
</feature>
<evidence type="ECO:0000313" key="5">
    <source>
        <dbReference type="Proteomes" id="UP000316238"/>
    </source>
</evidence>
<dbReference type="InterPro" id="IPR029787">
    <property type="entry name" value="Nucleotide_cyclase"/>
</dbReference>
<evidence type="ECO:0000259" key="2">
    <source>
        <dbReference type="PROSITE" id="PS50883"/>
    </source>
</evidence>
<feature type="compositionally biased region" description="Acidic residues" evidence="1">
    <location>
        <begin position="189"/>
        <end position="200"/>
    </location>
</feature>
<dbReference type="InterPro" id="IPR001633">
    <property type="entry name" value="EAL_dom"/>
</dbReference>
<dbReference type="InterPro" id="IPR043128">
    <property type="entry name" value="Rev_trsase/Diguanyl_cyclase"/>
</dbReference>
<reference evidence="4" key="1">
    <citation type="submission" date="2017-07" db="EMBL/GenBank/DDBJ databases">
        <title>The cable genome - Insights into the physiology and evolution of filamentous bacteria capable of sulfide oxidation via long distance electron transfer.</title>
        <authorList>
            <person name="Thorup C."/>
            <person name="Bjerg J.T."/>
            <person name="Schreiber L."/>
            <person name="Nielsen L.P."/>
            <person name="Kjeldsen K.U."/>
            <person name="Boesen T."/>
            <person name="Boggild A."/>
            <person name="Meysman F."/>
            <person name="Geelhoed J."/>
            <person name="Schramm A."/>
        </authorList>
    </citation>
    <scope>NUCLEOTIDE SEQUENCE [LARGE SCALE GENOMIC DNA]</scope>
    <source>
        <strain evidence="4">GS</strain>
    </source>
</reference>
<evidence type="ECO:0000313" key="4">
    <source>
        <dbReference type="EMBL" id="TAA75429.1"/>
    </source>
</evidence>
<feature type="domain" description="EAL" evidence="2">
    <location>
        <begin position="563"/>
        <end position="817"/>
    </location>
</feature>
<dbReference type="PROSITE" id="PS50883">
    <property type="entry name" value="EAL"/>
    <property type="match status" value="1"/>
</dbReference>
<dbReference type="InterPro" id="IPR052155">
    <property type="entry name" value="Biofilm_reg_signaling"/>
</dbReference>
<dbReference type="SUPFAM" id="SSF141868">
    <property type="entry name" value="EAL domain-like"/>
    <property type="match status" value="1"/>
</dbReference>
<dbReference type="SMART" id="SM00267">
    <property type="entry name" value="GGDEF"/>
    <property type="match status" value="1"/>
</dbReference>
<evidence type="ECO:0000259" key="3">
    <source>
        <dbReference type="PROSITE" id="PS50887"/>
    </source>
</evidence>
<proteinExistence type="predicted"/>
<organism evidence="4 5">
    <name type="scientific">Candidatus Electronema aureum</name>
    <dbReference type="NCBI Taxonomy" id="2005002"/>
    <lineage>
        <taxon>Bacteria</taxon>
        <taxon>Pseudomonadati</taxon>
        <taxon>Thermodesulfobacteriota</taxon>
        <taxon>Desulfobulbia</taxon>
        <taxon>Desulfobulbales</taxon>
        <taxon>Desulfobulbaceae</taxon>
        <taxon>Candidatus Electronema</taxon>
    </lineage>
</organism>